<comment type="caution">
    <text evidence="1">The sequence shown here is derived from an EMBL/GenBank/DDBJ whole genome shotgun (WGS) entry which is preliminary data.</text>
</comment>
<evidence type="ECO:0000313" key="2">
    <source>
        <dbReference type="Proteomes" id="UP001162992"/>
    </source>
</evidence>
<keyword evidence="2" id="KW-1185">Reference proteome</keyword>
<protein>
    <submittedName>
        <fullName evidence="1">Uncharacterized protein</fullName>
    </submittedName>
</protein>
<evidence type="ECO:0000313" key="1">
    <source>
        <dbReference type="EMBL" id="KAJ7546904.1"/>
    </source>
</evidence>
<sequence length="714" mass="75667">MAYMDTGEDELDYEGEDFVDREDLLLGSPRGSEAIGALAEEEIEEDDYEDLYHDVNVGFFPGAAAPAPDQGLMKGKGLNGGQEHYEKEMEGGLGEDRSGRSRAGEKSYREKDERDLGYGDASEGGQATRVVTSNKDSVEKAEGKTLWRNSKTGSAVQNSHSGIVQTAAVSDGGIADETETDKYEDPNSSRARSKGVEADILGVKSLEPKDASVVDISREQSALFEDNEYIEDELVGVSEEGRASSDAGGGGGPGRGPGSTSSAGRNVKAGSPVKARVSPPPLTVNNDSGSSRQGSAAAVVDGRTSVFVGELHWWTTDAELEAALSEYGRVKSIKFYEERASGKSKGYCLVEFCDAAAAHLCKEKMEGKVFNGRPCIVAFPSARNQNQPSIAQVSRNQGPSAPAQGGQGHGPIKKMGDRGGISGRGAGSQTGNGGRSSYGKIGMGQASAMGGGRGQTPGRSRGRAMGGNGPYSQGHPGPMGGPGAAGMMAAQGMMGQGYDAGFGPPMGRQNMGNMGYGMGPAGGFVPRAPSYPSMGPPYPGVGPGLPGVAPHVNPAFFGRGSNGTAMGKMGGGAMNGSFRGWDGSMSGWGGDENERWMRDGDFGDEMGSGEYGHGAEMSGERGRSVQSRDRSKGIDGDWVDWRRKGAKEVDWEREKHNDWDGYSEQQEGDWDGETERPQRIRSRSRVTEEDESIRYREEDHVKKRRYAGDRKIEK</sequence>
<proteinExistence type="predicted"/>
<dbReference type="Proteomes" id="UP001162992">
    <property type="component" value="Chromosome 8"/>
</dbReference>
<accession>A0ACC2CY12</accession>
<name>A0ACC2CY12_DIPCM</name>
<dbReference type="EMBL" id="CM055099">
    <property type="protein sequence ID" value="KAJ7546904.1"/>
    <property type="molecule type" value="Genomic_DNA"/>
</dbReference>
<gene>
    <name evidence="1" type="ORF">O6H91_08G059900</name>
</gene>
<reference evidence="2" key="1">
    <citation type="journal article" date="2024" name="Proc. Natl. Acad. Sci. U.S.A.">
        <title>Extraordinary preservation of gene collinearity over three hundred million years revealed in homosporous lycophytes.</title>
        <authorList>
            <person name="Li C."/>
            <person name="Wickell D."/>
            <person name="Kuo L.Y."/>
            <person name="Chen X."/>
            <person name="Nie B."/>
            <person name="Liao X."/>
            <person name="Peng D."/>
            <person name="Ji J."/>
            <person name="Jenkins J."/>
            <person name="Williams M."/>
            <person name="Shu S."/>
            <person name="Plott C."/>
            <person name="Barry K."/>
            <person name="Rajasekar S."/>
            <person name="Grimwood J."/>
            <person name="Han X."/>
            <person name="Sun S."/>
            <person name="Hou Z."/>
            <person name="He W."/>
            <person name="Dai G."/>
            <person name="Sun C."/>
            <person name="Schmutz J."/>
            <person name="Leebens-Mack J.H."/>
            <person name="Li F.W."/>
            <person name="Wang L."/>
        </authorList>
    </citation>
    <scope>NUCLEOTIDE SEQUENCE [LARGE SCALE GENOMIC DNA]</scope>
    <source>
        <strain evidence="2">cv. PW_Plant_1</strain>
    </source>
</reference>
<organism evidence="1 2">
    <name type="scientific">Diphasiastrum complanatum</name>
    <name type="common">Issler's clubmoss</name>
    <name type="synonym">Lycopodium complanatum</name>
    <dbReference type="NCBI Taxonomy" id="34168"/>
    <lineage>
        <taxon>Eukaryota</taxon>
        <taxon>Viridiplantae</taxon>
        <taxon>Streptophyta</taxon>
        <taxon>Embryophyta</taxon>
        <taxon>Tracheophyta</taxon>
        <taxon>Lycopodiopsida</taxon>
        <taxon>Lycopodiales</taxon>
        <taxon>Lycopodiaceae</taxon>
        <taxon>Lycopodioideae</taxon>
        <taxon>Diphasiastrum</taxon>
    </lineage>
</organism>